<feature type="domain" description="NADH:ubiquinone oxidoreductase intermediate-associated protein 30" evidence="5">
    <location>
        <begin position="11"/>
        <end position="141"/>
    </location>
</feature>
<organism evidence="6 7">
    <name type="scientific">Dryococelus australis</name>
    <dbReference type="NCBI Taxonomy" id="614101"/>
    <lineage>
        <taxon>Eukaryota</taxon>
        <taxon>Metazoa</taxon>
        <taxon>Ecdysozoa</taxon>
        <taxon>Arthropoda</taxon>
        <taxon>Hexapoda</taxon>
        <taxon>Insecta</taxon>
        <taxon>Pterygota</taxon>
        <taxon>Neoptera</taxon>
        <taxon>Polyneoptera</taxon>
        <taxon>Phasmatodea</taxon>
        <taxon>Verophasmatodea</taxon>
        <taxon>Anareolatae</taxon>
        <taxon>Phasmatidae</taxon>
        <taxon>Eurycanthinae</taxon>
        <taxon>Dryococelus</taxon>
    </lineage>
</organism>
<feature type="non-terminal residue" evidence="6">
    <location>
        <position position="1"/>
    </location>
</feature>
<dbReference type="InterPro" id="IPR008979">
    <property type="entry name" value="Galactose-bd-like_sf"/>
</dbReference>
<dbReference type="PANTHER" id="PTHR13194">
    <property type="entry name" value="COMPLEX I INTERMEDIATE-ASSOCIATED PROTEIN 30"/>
    <property type="match status" value="1"/>
</dbReference>
<keyword evidence="3" id="KW-0496">Mitochondrion</keyword>
<comment type="similarity">
    <text evidence="2">Belongs to the CIA30 family.</text>
</comment>
<comment type="caution">
    <text evidence="6">The sequence shown here is derived from an EMBL/GenBank/DDBJ whole genome shotgun (WGS) entry which is preliminary data.</text>
</comment>
<accession>A0ABQ9IPX4</accession>
<feature type="domain" description="NADH:ubiquinone oxidoreductase intermediate-associated protein 30" evidence="5">
    <location>
        <begin position="245"/>
        <end position="290"/>
    </location>
</feature>
<dbReference type="InterPro" id="IPR039131">
    <property type="entry name" value="NDUFAF1"/>
</dbReference>
<dbReference type="Pfam" id="PF08547">
    <property type="entry name" value="CIA30"/>
    <property type="match status" value="2"/>
</dbReference>
<dbReference type="PANTHER" id="PTHR13194:SF18">
    <property type="entry name" value="COMPLEX I INTERMEDIATE-ASSOCIATED PROTEIN 30, MITOCHONDRIAL"/>
    <property type="match status" value="1"/>
</dbReference>
<evidence type="ECO:0000259" key="5">
    <source>
        <dbReference type="Pfam" id="PF08547"/>
    </source>
</evidence>
<evidence type="ECO:0000313" key="7">
    <source>
        <dbReference type="Proteomes" id="UP001159363"/>
    </source>
</evidence>
<proteinExistence type="inferred from homology"/>
<dbReference type="Proteomes" id="UP001159363">
    <property type="component" value="Chromosome 1"/>
</dbReference>
<evidence type="ECO:0000313" key="6">
    <source>
        <dbReference type="EMBL" id="KAJ8898255.1"/>
    </source>
</evidence>
<evidence type="ECO:0000256" key="4">
    <source>
        <dbReference type="ARBA" id="ARBA00023186"/>
    </source>
</evidence>
<protein>
    <recommendedName>
        <fullName evidence="5">NADH:ubiquinone oxidoreductase intermediate-associated protein 30 domain-containing protein</fullName>
    </recommendedName>
</protein>
<evidence type="ECO:0000256" key="2">
    <source>
        <dbReference type="ARBA" id="ARBA00007884"/>
    </source>
</evidence>
<evidence type="ECO:0000256" key="1">
    <source>
        <dbReference type="ARBA" id="ARBA00004173"/>
    </source>
</evidence>
<gene>
    <name evidence="6" type="ORF">PR048_003615</name>
</gene>
<dbReference type="InterPro" id="IPR013857">
    <property type="entry name" value="NADH-UbQ_OxRdtase-assoc_prot30"/>
</dbReference>
<reference evidence="6 7" key="1">
    <citation type="submission" date="2023-02" db="EMBL/GenBank/DDBJ databases">
        <title>LHISI_Scaffold_Assembly.</title>
        <authorList>
            <person name="Stuart O.P."/>
            <person name="Cleave R."/>
            <person name="Magrath M.J.L."/>
            <person name="Mikheyev A.S."/>
        </authorList>
    </citation>
    <scope>NUCLEOTIDE SEQUENCE [LARGE SCALE GENOMIC DNA]</scope>
    <source>
        <strain evidence="6">Daus_M_001</strain>
        <tissue evidence="6">Leg muscle</tissue>
    </source>
</reference>
<keyword evidence="7" id="KW-1185">Reference proteome</keyword>
<comment type="subcellular location">
    <subcellularLocation>
        <location evidence="1">Mitochondrion</location>
    </subcellularLocation>
</comment>
<keyword evidence="4" id="KW-0143">Chaperone</keyword>
<dbReference type="EMBL" id="JARBHB010000001">
    <property type="protein sequence ID" value="KAJ8898255.1"/>
    <property type="molecule type" value="Genomic_DNA"/>
</dbReference>
<dbReference type="SUPFAM" id="SSF49785">
    <property type="entry name" value="Galactose-binding domain-like"/>
    <property type="match status" value="2"/>
</dbReference>
<sequence length="319" mass="35445">VFFTGEVDVVWKFGSPEVHSKWVTTSDSDHNEGFSKCELSVSPTGNALFSGSLNTQVPRDGRIKKAGYCNMRSMRARKSFKRDSFLDWSVYTHLVLRVRGDGRSYMINLATCGAFDILWNDMFNYILFTRGGPYWQVAKVITTLNSEVLRAGKGDEVSMEQRWNKRVGETGDPQENPPTSGIVWHNSHVGNVVVMIGWIPGGKDTKVDEDGVGRTLWWLRRPKASGAGGCRRGGDPLVAGTISGAIPFSKFFLASKGRIQDKQSPIPLSKVTNVGISVGDKVNGPFNLEIDYIGVEFDPSHTEEFAYEMYRTPRYIAGT</sequence>
<name>A0ABQ9IPX4_9NEOP</name>
<evidence type="ECO:0000256" key="3">
    <source>
        <dbReference type="ARBA" id="ARBA00023128"/>
    </source>
</evidence>